<evidence type="ECO:0000313" key="2">
    <source>
        <dbReference type="EMBL" id="KAI5398320.1"/>
    </source>
</evidence>
<sequence>MKSGHSETFVSAPSGLPKNSNSLAARMRNQSSMSHSTMGSAKVIGQQQLNSEGAESPSEQSPLQQQSPSVPVTTYHAPSVRNLAEQDCQQTLKTFQHLGGPQSQYIKDSTPATRPNVQVGTLRKSQAKDTRGPSSSVTSVQAKPQPHPLPQSFTAHNTAKLSTSRSTCRGKWARIGLIASFTDIDRSSCTDLDSFSYDESLVPSSGNSDSKLIQSFCDSLPFRRLDSPSFVSCSKDFQVNTKSGGQVDTKGNDETVLAAARTLCEIKTRIKTKKASKVDKEISTVKKQLPSSGGHSSLSWGLQKQLPSVEFNMKSGHSETFVSAPSGLPKNSNSLAARMRNQSSMPHSTIGSAKVMGQQQFDSEGAESPSEQSPLQQQSPSVPVTTHHAPSVRNLAEQDCQQTLKTFQHLGGPQSQYIKDSTPATRPNVQVGTLRKSQAKDTRGPSSSVTSVQAKPQPHPLPQSFTAVRNLKFPGKASTSSTTPKFHCSKKFEIPKR</sequence>
<feature type="compositionally biased region" description="Polar residues" evidence="1">
    <location>
        <begin position="413"/>
        <end position="431"/>
    </location>
</feature>
<evidence type="ECO:0000256" key="1">
    <source>
        <dbReference type="SAM" id="MobiDB-lite"/>
    </source>
</evidence>
<organism evidence="2 3">
    <name type="scientific">Pisum sativum</name>
    <name type="common">Garden pea</name>
    <name type="synonym">Lathyrus oleraceus</name>
    <dbReference type="NCBI Taxonomy" id="3888"/>
    <lineage>
        <taxon>Eukaryota</taxon>
        <taxon>Viridiplantae</taxon>
        <taxon>Streptophyta</taxon>
        <taxon>Embryophyta</taxon>
        <taxon>Tracheophyta</taxon>
        <taxon>Spermatophyta</taxon>
        <taxon>Magnoliopsida</taxon>
        <taxon>eudicotyledons</taxon>
        <taxon>Gunneridae</taxon>
        <taxon>Pentapetalae</taxon>
        <taxon>rosids</taxon>
        <taxon>fabids</taxon>
        <taxon>Fabales</taxon>
        <taxon>Fabaceae</taxon>
        <taxon>Papilionoideae</taxon>
        <taxon>50 kb inversion clade</taxon>
        <taxon>NPAAA clade</taxon>
        <taxon>Hologalegina</taxon>
        <taxon>IRL clade</taxon>
        <taxon>Fabeae</taxon>
        <taxon>Lathyrus</taxon>
    </lineage>
</organism>
<evidence type="ECO:0000313" key="3">
    <source>
        <dbReference type="Proteomes" id="UP001058974"/>
    </source>
</evidence>
<protein>
    <submittedName>
        <fullName evidence="2">Uncharacterized protein</fullName>
    </submittedName>
</protein>
<comment type="caution">
    <text evidence="2">The sequence shown here is derived from an EMBL/GenBank/DDBJ whole genome shotgun (WGS) entry which is preliminary data.</text>
</comment>
<dbReference type="EMBL" id="JAMSHJ010000006">
    <property type="protein sequence ID" value="KAI5398320.1"/>
    <property type="molecule type" value="Genomic_DNA"/>
</dbReference>
<accession>A0A9D4WCJ5</accession>
<feature type="compositionally biased region" description="Polar residues" evidence="1">
    <location>
        <begin position="132"/>
        <end position="142"/>
    </location>
</feature>
<dbReference type="Proteomes" id="UP001058974">
    <property type="component" value="Chromosome 6"/>
</dbReference>
<feature type="compositionally biased region" description="Polar residues" evidence="1">
    <location>
        <begin position="101"/>
        <end position="119"/>
    </location>
</feature>
<name>A0A9D4WCJ5_PEA</name>
<feature type="compositionally biased region" description="Low complexity" evidence="1">
    <location>
        <begin position="55"/>
        <end position="72"/>
    </location>
</feature>
<dbReference type="PANTHER" id="PTHR36723">
    <property type="entry name" value="F22C12.19"/>
    <property type="match status" value="1"/>
</dbReference>
<feature type="region of interest" description="Disordered" evidence="1">
    <location>
        <begin position="99"/>
        <end position="154"/>
    </location>
</feature>
<dbReference type="AlphaFoldDB" id="A0A9D4WCJ5"/>
<feature type="compositionally biased region" description="Low complexity" evidence="1">
    <location>
        <begin position="367"/>
        <end position="384"/>
    </location>
</feature>
<proteinExistence type="predicted"/>
<keyword evidence="3" id="KW-1185">Reference proteome</keyword>
<feature type="region of interest" description="Disordered" evidence="1">
    <location>
        <begin position="1"/>
        <end position="78"/>
    </location>
</feature>
<reference evidence="2 3" key="1">
    <citation type="journal article" date="2022" name="Nat. Genet.">
        <title>Improved pea reference genome and pan-genome highlight genomic features and evolutionary characteristics.</title>
        <authorList>
            <person name="Yang T."/>
            <person name="Liu R."/>
            <person name="Luo Y."/>
            <person name="Hu S."/>
            <person name="Wang D."/>
            <person name="Wang C."/>
            <person name="Pandey M.K."/>
            <person name="Ge S."/>
            <person name="Xu Q."/>
            <person name="Li N."/>
            <person name="Li G."/>
            <person name="Huang Y."/>
            <person name="Saxena R.K."/>
            <person name="Ji Y."/>
            <person name="Li M."/>
            <person name="Yan X."/>
            <person name="He Y."/>
            <person name="Liu Y."/>
            <person name="Wang X."/>
            <person name="Xiang C."/>
            <person name="Varshney R.K."/>
            <person name="Ding H."/>
            <person name="Gao S."/>
            <person name="Zong X."/>
        </authorList>
    </citation>
    <scope>NUCLEOTIDE SEQUENCE [LARGE SCALE GENOMIC DNA]</scope>
    <source>
        <strain evidence="2 3">cv. Zhongwan 6</strain>
    </source>
</reference>
<feature type="compositionally biased region" description="Polar residues" evidence="1">
    <location>
        <begin position="444"/>
        <end position="454"/>
    </location>
</feature>
<dbReference type="Gramene" id="Psat06G0392100-T1">
    <property type="protein sequence ID" value="KAI5398320.1"/>
    <property type="gene ID" value="KIW84_063921"/>
</dbReference>
<dbReference type="PANTHER" id="PTHR36723:SF1">
    <property type="entry name" value="F22C12.19"/>
    <property type="match status" value="1"/>
</dbReference>
<gene>
    <name evidence="2" type="ORF">KIW84_063921</name>
</gene>
<feature type="compositionally biased region" description="Polar residues" evidence="1">
    <location>
        <begin position="1"/>
        <end position="53"/>
    </location>
</feature>
<feature type="region of interest" description="Disordered" evidence="1">
    <location>
        <begin position="357"/>
        <end position="497"/>
    </location>
</feature>